<evidence type="ECO:0000256" key="6">
    <source>
        <dbReference type="PROSITE-ProRule" id="PRU00236"/>
    </source>
</evidence>
<dbReference type="EMBL" id="CAXDID020000640">
    <property type="protein sequence ID" value="CAL6107790.1"/>
    <property type="molecule type" value="Genomic_DNA"/>
</dbReference>
<evidence type="ECO:0000256" key="1">
    <source>
        <dbReference type="ARBA" id="ARBA00001947"/>
    </source>
</evidence>
<reference evidence="10 11" key="2">
    <citation type="submission" date="2024-07" db="EMBL/GenBank/DDBJ databases">
        <authorList>
            <person name="Akdeniz Z."/>
        </authorList>
    </citation>
    <scope>NUCLEOTIDE SEQUENCE [LARGE SCALE GENOMIC DNA]</scope>
</reference>
<dbReference type="AlphaFoldDB" id="A0AA86PGT9"/>
<dbReference type="InterPro" id="IPR029035">
    <property type="entry name" value="DHS-like_NAD/FAD-binding_dom"/>
</dbReference>
<evidence type="ECO:0000313" key="10">
    <source>
        <dbReference type="EMBL" id="CAL6107790.1"/>
    </source>
</evidence>
<accession>A0AA86PGT9</accession>
<feature type="domain" description="Deacetylase sirtuin-type" evidence="8">
    <location>
        <begin position="14"/>
        <end position="408"/>
    </location>
</feature>
<keyword evidence="3" id="KW-0479">Metal-binding</keyword>
<keyword evidence="2" id="KW-0808">Transferase</keyword>
<evidence type="ECO:0000256" key="3">
    <source>
        <dbReference type="ARBA" id="ARBA00022723"/>
    </source>
</evidence>
<dbReference type="InterPro" id="IPR026590">
    <property type="entry name" value="Ssirtuin_cat_dom"/>
</dbReference>
<gene>
    <name evidence="9" type="ORF">HINF_LOCUS26900</name>
    <name evidence="10" type="ORF">HINF_LOCUS74659</name>
</gene>
<organism evidence="9">
    <name type="scientific">Hexamita inflata</name>
    <dbReference type="NCBI Taxonomy" id="28002"/>
    <lineage>
        <taxon>Eukaryota</taxon>
        <taxon>Metamonada</taxon>
        <taxon>Diplomonadida</taxon>
        <taxon>Hexamitidae</taxon>
        <taxon>Hexamitinae</taxon>
        <taxon>Hexamita</taxon>
    </lineage>
</organism>
<dbReference type="InterPro" id="IPR050134">
    <property type="entry name" value="NAD-dep_sirtuin_deacylases"/>
</dbReference>
<evidence type="ECO:0000259" key="8">
    <source>
        <dbReference type="PROSITE" id="PS50305"/>
    </source>
</evidence>
<dbReference type="PANTHER" id="PTHR11085">
    <property type="entry name" value="NAD-DEPENDENT PROTEIN DEACYLASE SIRTUIN-5, MITOCHONDRIAL-RELATED"/>
    <property type="match status" value="1"/>
</dbReference>
<dbReference type="Proteomes" id="UP001642409">
    <property type="component" value="Unassembled WGS sequence"/>
</dbReference>
<dbReference type="GO" id="GO:0070403">
    <property type="term" value="F:NAD+ binding"/>
    <property type="evidence" value="ECO:0007669"/>
    <property type="project" value="InterPro"/>
</dbReference>
<dbReference type="GO" id="GO:0017136">
    <property type="term" value="F:histone deacetylase activity, NAD-dependent"/>
    <property type="evidence" value="ECO:0007669"/>
    <property type="project" value="TreeGrafter"/>
</dbReference>
<dbReference type="PROSITE" id="PS50305">
    <property type="entry name" value="SIRTUIN"/>
    <property type="match status" value="1"/>
</dbReference>
<comment type="cofactor">
    <cofactor evidence="1">
        <name>Zn(2+)</name>
        <dbReference type="ChEBI" id="CHEBI:29105"/>
    </cofactor>
</comment>
<comment type="caution">
    <text evidence="9">The sequence shown here is derived from an EMBL/GenBank/DDBJ whole genome shotgun (WGS) entry which is preliminary data.</text>
</comment>
<reference evidence="9" key="1">
    <citation type="submission" date="2023-06" db="EMBL/GenBank/DDBJ databases">
        <authorList>
            <person name="Kurt Z."/>
        </authorList>
    </citation>
    <scope>NUCLEOTIDE SEQUENCE</scope>
</reference>
<dbReference type="EMBL" id="CATOUU010000663">
    <property type="protein sequence ID" value="CAI9939255.1"/>
    <property type="molecule type" value="Genomic_DNA"/>
</dbReference>
<evidence type="ECO:0000256" key="2">
    <source>
        <dbReference type="ARBA" id="ARBA00022679"/>
    </source>
</evidence>
<protein>
    <submittedName>
        <fullName evidence="9">Sir2 family protein</fullName>
    </submittedName>
    <submittedName>
        <fullName evidence="10">Sir2_family protein</fullName>
    </submittedName>
</protein>
<dbReference type="GO" id="GO:0046872">
    <property type="term" value="F:metal ion binding"/>
    <property type="evidence" value="ECO:0007669"/>
    <property type="project" value="UniProtKB-KW"/>
</dbReference>
<dbReference type="InterPro" id="IPR003000">
    <property type="entry name" value="Sirtuin"/>
</dbReference>
<dbReference type="Gene3D" id="3.40.50.1220">
    <property type="entry name" value="TPP-binding domain"/>
    <property type="match status" value="2"/>
</dbReference>
<evidence type="ECO:0000256" key="7">
    <source>
        <dbReference type="SAM" id="Coils"/>
    </source>
</evidence>
<name>A0AA86PGT9_9EUKA</name>
<feature type="coiled-coil region" evidence="7">
    <location>
        <begin position="398"/>
        <end position="425"/>
    </location>
</feature>
<dbReference type="GO" id="GO:0005634">
    <property type="term" value="C:nucleus"/>
    <property type="evidence" value="ECO:0007669"/>
    <property type="project" value="TreeGrafter"/>
</dbReference>
<dbReference type="InterPro" id="IPR026591">
    <property type="entry name" value="Sirtuin_cat_small_dom_sf"/>
</dbReference>
<comment type="caution">
    <text evidence="6">Lacks conserved residue(s) required for the propagation of feature annotation.</text>
</comment>
<evidence type="ECO:0000313" key="11">
    <source>
        <dbReference type="Proteomes" id="UP001642409"/>
    </source>
</evidence>
<keyword evidence="11" id="KW-1185">Reference proteome</keyword>
<evidence type="ECO:0000256" key="4">
    <source>
        <dbReference type="ARBA" id="ARBA00022833"/>
    </source>
</evidence>
<dbReference type="SUPFAM" id="SSF52467">
    <property type="entry name" value="DHS-like NAD/FAD-binding domain"/>
    <property type="match status" value="1"/>
</dbReference>
<dbReference type="Gene3D" id="3.30.1600.10">
    <property type="entry name" value="SIR2/SIRT2 'Small Domain"/>
    <property type="match status" value="2"/>
</dbReference>
<keyword evidence="7" id="KW-0175">Coiled coil</keyword>
<keyword evidence="4" id="KW-0862">Zinc</keyword>
<proteinExistence type="predicted"/>
<dbReference type="PANTHER" id="PTHR11085:SF6">
    <property type="entry name" value="NAD-DEPENDENT PROTEIN DEACETYLASE SIRTUIN-2"/>
    <property type="match status" value="1"/>
</dbReference>
<sequence length="634" mass="73589">MQPTPKISSQHNTRQSQFLRLNNLLNVIKQPNTQIGAIVGAGISVSAGFSAFRSDNSIFQQMKKEYPKYAREDDPNDDTFLRDAFSVDMLLSDPRVQYRVLSAFDHSMHDQDIAPTLTHLFLTWLAEVKKLKVVVTQNIDDLEINAGLQQQLKENLIQIHGTLSGPGVCVNDLCPGFQILNQFKNTGQLNTQQANQIKQDLKQVYKKQILANNLKFSPFQEVTIYSDNNWLQIHDDFVRVHPQIIYDAFYDDSVVCCQFCGAAIKPPMVLYNEGLKYNEKTEKTVFQECNSLLIIGTSLQVAPVCQMPLYIADQASIHIVSKEIDFRKYLLNEINDEYYCAKLIVRKYDQVKYRQADDHIVSLLKNLLDGTTQFDFQKELNLITPLFNFHQGECDQLVQDLLAHLPEAKQRIEEMKKDIDSRAKKSQPLPNAFIPYKVNKLIYKQTQVEVDLEMVLLAIPCLWPPDASIYETNGVQYIVTLMLQEQKSLLLQTFQDCIEIETVIVENQNAIIIRDKRISNLQQLESIIYQPIGGHWSIYCVSYNQYYFDCDTYNEQLDPWSSQFIGYTQRQRFFEIYPHNFCYIGVYLNYITVQNMKDLKMQVRRRLTQRVHNGQDYSILSQPILFQQIPKLQE</sequence>
<evidence type="ECO:0000313" key="9">
    <source>
        <dbReference type="EMBL" id="CAI9939255.1"/>
    </source>
</evidence>
<keyword evidence="5" id="KW-0520">NAD</keyword>
<dbReference type="Pfam" id="PF02146">
    <property type="entry name" value="SIR2"/>
    <property type="match status" value="1"/>
</dbReference>
<evidence type="ECO:0000256" key="5">
    <source>
        <dbReference type="ARBA" id="ARBA00023027"/>
    </source>
</evidence>